<comment type="caution">
    <text evidence="7">The sequence shown here is derived from an EMBL/GenBank/DDBJ whole genome shotgun (WGS) entry which is preliminary data.</text>
</comment>
<evidence type="ECO:0000256" key="5">
    <source>
        <dbReference type="ARBA" id="ARBA00023146"/>
    </source>
</evidence>
<sequence length="307" mass="34041">MDDIIVEGVKTIAKTSKTPVLINADIIKQGDVVRKLKEQKSAKGDIDSAVKLLLALKADYKALTNTDWKPGCTPPEVSSVPMVNNVSSKISTQKEITYKVMHLGWISLQNSDASTFNYPNNSKNSNNAPGEKTPADLNDEISKQGNHVRKLKEEKAAKADIDSAVKTLLALKADYKMLTKTDWKPGCVPPVIAPTGDAGDVESLSVRISARGKECHLHPSILFLLQRKYYGYIRKSADSTIIANFAFESEAVTTICQMNRWYMSFGKQEIMSVTKSLEGARDFDTGTRITSRKRFIKIIDTRLILEL</sequence>
<name>A0ABQ9JPP3_9CUCU</name>
<evidence type="ECO:0000256" key="3">
    <source>
        <dbReference type="ARBA" id="ARBA00022840"/>
    </source>
</evidence>
<dbReference type="Proteomes" id="UP001162164">
    <property type="component" value="Unassembled WGS sequence"/>
</dbReference>
<keyword evidence="8" id="KW-1185">Reference proteome</keyword>
<feature type="domain" description="WHEP-TRS" evidence="6">
    <location>
        <begin position="18"/>
        <end position="74"/>
    </location>
</feature>
<organism evidence="7 8">
    <name type="scientific">Molorchus minor</name>
    <dbReference type="NCBI Taxonomy" id="1323400"/>
    <lineage>
        <taxon>Eukaryota</taxon>
        <taxon>Metazoa</taxon>
        <taxon>Ecdysozoa</taxon>
        <taxon>Arthropoda</taxon>
        <taxon>Hexapoda</taxon>
        <taxon>Insecta</taxon>
        <taxon>Pterygota</taxon>
        <taxon>Neoptera</taxon>
        <taxon>Endopterygota</taxon>
        <taxon>Coleoptera</taxon>
        <taxon>Polyphaga</taxon>
        <taxon>Cucujiformia</taxon>
        <taxon>Chrysomeloidea</taxon>
        <taxon>Cerambycidae</taxon>
        <taxon>Lamiinae</taxon>
        <taxon>Monochamini</taxon>
        <taxon>Molorchus</taxon>
    </lineage>
</organism>
<dbReference type="SMART" id="SM00991">
    <property type="entry name" value="WHEP-TRS"/>
    <property type="match status" value="2"/>
</dbReference>
<evidence type="ECO:0000313" key="7">
    <source>
        <dbReference type="EMBL" id="KAJ8980176.1"/>
    </source>
</evidence>
<evidence type="ECO:0000313" key="8">
    <source>
        <dbReference type="Proteomes" id="UP001162164"/>
    </source>
</evidence>
<evidence type="ECO:0000259" key="6">
    <source>
        <dbReference type="PROSITE" id="PS51185"/>
    </source>
</evidence>
<protein>
    <recommendedName>
        <fullName evidence="6">WHEP-TRS domain-containing protein</fullName>
    </recommendedName>
</protein>
<evidence type="ECO:0000256" key="4">
    <source>
        <dbReference type="ARBA" id="ARBA00022917"/>
    </source>
</evidence>
<feature type="domain" description="WHEP-TRS" evidence="6">
    <location>
        <begin position="133"/>
        <end position="189"/>
    </location>
</feature>
<dbReference type="InterPro" id="IPR009068">
    <property type="entry name" value="uS15_NS1_RNA-bd_sf"/>
</dbReference>
<accession>A0ABQ9JPP3</accession>
<dbReference type="Pfam" id="PF00458">
    <property type="entry name" value="WHEP-TRS"/>
    <property type="match status" value="2"/>
</dbReference>
<dbReference type="InterPro" id="IPR000738">
    <property type="entry name" value="WHEP-TRS_dom"/>
</dbReference>
<reference evidence="7" key="1">
    <citation type="journal article" date="2023" name="Insect Mol. Biol.">
        <title>Genome sequencing provides insights into the evolution of gene families encoding plant cell wall-degrading enzymes in longhorned beetles.</title>
        <authorList>
            <person name="Shin N.R."/>
            <person name="Okamura Y."/>
            <person name="Kirsch R."/>
            <person name="Pauchet Y."/>
        </authorList>
    </citation>
    <scope>NUCLEOTIDE SEQUENCE</scope>
    <source>
        <strain evidence="7">MMC_N1</strain>
    </source>
</reference>
<gene>
    <name evidence="7" type="ORF">NQ317_011421</name>
</gene>
<keyword evidence="3" id="KW-0067">ATP-binding</keyword>
<evidence type="ECO:0000256" key="2">
    <source>
        <dbReference type="ARBA" id="ARBA00022741"/>
    </source>
</evidence>
<dbReference type="PROSITE" id="PS00762">
    <property type="entry name" value="WHEP_TRS_1"/>
    <property type="match status" value="2"/>
</dbReference>
<evidence type="ECO:0000256" key="1">
    <source>
        <dbReference type="ARBA" id="ARBA00022598"/>
    </source>
</evidence>
<keyword evidence="4" id="KW-0648">Protein biosynthesis</keyword>
<dbReference type="SUPFAM" id="SSF47060">
    <property type="entry name" value="S15/NS1 RNA-binding domain"/>
    <property type="match status" value="2"/>
</dbReference>
<proteinExistence type="predicted"/>
<dbReference type="EMBL" id="JAPWTJ010000281">
    <property type="protein sequence ID" value="KAJ8980176.1"/>
    <property type="molecule type" value="Genomic_DNA"/>
</dbReference>
<keyword evidence="1" id="KW-0436">Ligase</keyword>
<dbReference type="CDD" id="cd00936">
    <property type="entry name" value="WEPRS_RNA"/>
    <property type="match status" value="2"/>
</dbReference>
<dbReference type="PROSITE" id="PS51185">
    <property type="entry name" value="WHEP_TRS_2"/>
    <property type="match status" value="2"/>
</dbReference>
<dbReference type="Gene3D" id="1.10.287.10">
    <property type="entry name" value="S15/NS1, RNA-binding"/>
    <property type="match status" value="2"/>
</dbReference>
<keyword evidence="5" id="KW-0030">Aminoacyl-tRNA synthetase</keyword>
<keyword evidence="2" id="KW-0547">Nucleotide-binding</keyword>